<sequence length="474" mass="53724">MKEHLFQSLVAYIESKIKQQMWLAGDKLPSIRVLSFEHNVSKNTAIRALIELEMRGIIEAKAKVGYFVCQDKPKNLLPEQLYPKLTPTEVAVPSIFYDIMLRSAAFDILPKSTEQSMSSHLIELNRHIGRALRNTSHNATMYYDAPLGQESLRIQISERYRLRNLNLHHDDFCITSGCQHSLFLALLVTCKPGDNVAVESPAFYGVLQLLEQLKLNVIEISASAEFGLDLLELEKALVNWKIKACIVTPTFATPSGAEMPGTARQQLVNFANQYDFAIIEDDIYGELSFSKVVAPLKSLDTYNRVILCSSFSKSLSRDLRIGWIAAGRWQNNVVRLKLISQLASCQTQQQGIATFISSGNYRRHLDFFTTVLEHQRNQLVSALQKHWPKDIRFTVPLGGIALWVELDKNIDTEKLYNEAIKQDIVITPGNLFSISNYYRNYIRLSFNHPTVGKRLKAIIELGNILAMNNTDTCL</sequence>
<dbReference type="PANTHER" id="PTHR46577:SF2">
    <property type="entry name" value="TRANSCRIPTIONAL REGULATORY PROTEIN"/>
    <property type="match status" value="1"/>
</dbReference>
<keyword evidence="8" id="KW-1185">Reference proteome</keyword>
<dbReference type="Gene3D" id="3.40.640.10">
    <property type="entry name" value="Type I PLP-dependent aspartate aminotransferase-like (Major domain)"/>
    <property type="match status" value="1"/>
</dbReference>
<name>A0ABY9TUK1_9GAMM</name>
<dbReference type="SMART" id="SM00345">
    <property type="entry name" value="HTH_GNTR"/>
    <property type="match status" value="1"/>
</dbReference>
<organism evidence="7 8">
    <name type="scientific">Thalassotalea psychrophila</name>
    <dbReference type="NCBI Taxonomy" id="3065647"/>
    <lineage>
        <taxon>Bacteria</taxon>
        <taxon>Pseudomonadati</taxon>
        <taxon>Pseudomonadota</taxon>
        <taxon>Gammaproteobacteria</taxon>
        <taxon>Alteromonadales</taxon>
        <taxon>Colwelliaceae</taxon>
        <taxon>Thalassotalea</taxon>
    </lineage>
</organism>
<dbReference type="InterPro" id="IPR036388">
    <property type="entry name" value="WH-like_DNA-bd_sf"/>
</dbReference>
<evidence type="ECO:0000313" key="8">
    <source>
        <dbReference type="Proteomes" id="UP001258994"/>
    </source>
</evidence>
<evidence type="ECO:0000256" key="1">
    <source>
        <dbReference type="ARBA" id="ARBA00005384"/>
    </source>
</evidence>
<dbReference type="Proteomes" id="UP001258994">
    <property type="component" value="Chromosome"/>
</dbReference>
<evidence type="ECO:0000256" key="2">
    <source>
        <dbReference type="ARBA" id="ARBA00022898"/>
    </source>
</evidence>
<dbReference type="PANTHER" id="PTHR46577">
    <property type="entry name" value="HTH-TYPE TRANSCRIPTIONAL REGULATORY PROTEIN GABR"/>
    <property type="match status" value="1"/>
</dbReference>
<dbReference type="CDD" id="cd07377">
    <property type="entry name" value="WHTH_GntR"/>
    <property type="match status" value="1"/>
</dbReference>
<keyword evidence="7" id="KW-0808">Transferase</keyword>
<reference evidence="8" key="1">
    <citation type="submission" date="2023-09" db="EMBL/GenBank/DDBJ databases">
        <authorList>
            <person name="Li S."/>
            <person name="Li X."/>
            <person name="Zhang C."/>
            <person name="Zhao Z."/>
        </authorList>
    </citation>
    <scope>NUCLEOTIDE SEQUENCE [LARGE SCALE GENOMIC DNA]</scope>
    <source>
        <strain evidence="8">SQ149</strain>
    </source>
</reference>
<proteinExistence type="inferred from homology"/>
<dbReference type="Gene3D" id="3.90.1150.10">
    <property type="entry name" value="Aspartate Aminotransferase, domain 1"/>
    <property type="match status" value="1"/>
</dbReference>
<keyword evidence="3" id="KW-0805">Transcription regulation</keyword>
<dbReference type="SUPFAM" id="SSF53383">
    <property type="entry name" value="PLP-dependent transferases"/>
    <property type="match status" value="1"/>
</dbReference>
<dbReference type="InterPro" id="IPR004839">
    <property type="entry name" value="Aminotransferase_I/II_large"/>
</dbReference>
<dbReference type="EMBL" id="CP134145">
    <property type="protein sequence ID" value="WNC71359.1"/>
    <property type="molecule type" value="Genomic_DNA"/>
</dbReference>
<evidence type="ECO:0000256" key="4">
    <source>
        <dbReference type="ARBA" id="ARBA00023125"/>
    </source>
</evidence>
<dbReference type="SUPFAM" id="SSF46785">
    <property type="entry name" value="Winged helix' DNA-binding domain"/>
    <property type="match status" value="1"/>
</dbReference>
<dbReference type="InterPro" id="IPR015422">
    <property type="entry name" value="PyrdxlP-dep_Trfase_small"/>
</dbReference>
<keyword evidence="4" id="KW-0238">DNA-binding</keyword>
<dbReference type="InterPro" id="IPR000524">
    <property type="entry name" value="Tscrpt_reg_HTH_GntR"/>
</dbReference>
<dbReference type="InterPro" id="IPR015424">
    <property type="entry name" value="PyrdxlP-dep_Trfase"/>
</dbReference>
<accession>A0ABY9TUK1</accession>
<dbReference type="RefSeq" id="WP_348390494.1">
    <property type="nucleotide sequence ID" value="NZ_CP134145.1"/>
</dbReference>
<dbReference type="Pfam" id="PF00155">
    <property type="entry name" value="Aminotran_1_2"/>
    <property type="match status" value="1"/>
</dbReference>
<dbReference type="PROSITE" id="PS50949">
    <property type="entry name" value="HTH_GNTR"/>
    <property type="match status" value="1"/>
</dbReference>
<evidence type="ECO:0000313" key="7">
    <source>
        <dbReference type="EMBL" id="WNC71359.1"/>
    </source>
</evidence>
<dbReference type="Gene3D" id="1.10.10.10">
    <property type="entry name" value="Winged helix-like DNA-binding domain superfamily/Winged helix DNA-binding domain"/>
    <property type="match status" value="1"/>
</dbReference>
<protein>
    <submittedName>
        <fullName evidence="7">PLP-dependent aminotransferase family protein</fullName>
    </submittedName>
</protein>
<keyword evidence="2" id="KW-0663">Pyridoxal phosphate</keyword>
<evidence type="ECO:0000256" key="5">
    <source>
        <dbReference type="ARBA" id="ARBA00023163"/>
    </source>
</evidence>
<evidence type="ECO:0000259" key="6">
    <source>
        <dbReference type="PROSITE" id="PS50949"/>
    </source>
</evidence>
<comment type="similarity">
    <text evidence="1">In the C-terminal section; belongs to the class-I pyridoxal-phosphate-dependent aminotransferase family.</text>
</comment>
<evidence type="ECO:0000256" key="3">
    <source>
        <dbReference type="ARBA" id="ARBA00023015"/>
    </source>
</evidence>
<keyword evidence="5" id="KW-0804">Transcription</keyword>
<dbReference type="InterPro" id="IPR051446">
    <property type="entry name" value="HTH_trans_reg/aminotransferase"/>
</dbReference>
<dbReference type="CDD" id="cd00609">
    <property type="entry name" value="AAT_like"/>
    <property type="match status" value="1"/>
</dbReference>
<dbReference type="Pfam" id="PF00392">
    <property type="entry name" value="GntR"/>
    <property type="match status" value="1"/>
</dbReference>
<dbReference type="InterPro" id="IPR015421">
    <property type="entry name" value="PyrdxlP-dep_Trfase_major"/>
</dbReference>
<feature type="domain" description="HTH gntR-type" evidence="6">
    <location>
        <begin position="3"/>
        <end position="71"/>
    </location>
</feature>
<dbReference type="GO" id="GO:0008483">
    <property type="term" value="F:transaminase activity"/>
    <property type="evidence" value="ECO:0007669"/>
    <property type="project" value="UniProtKB-KW"/>
</dbReference>
<keyword evidence="7" id="KW-0032">Aminotransferase</keyword>
<gene>
    <name evidence="7" type="ORF">RGQ13_14675</name>
</gene>
<dbReference type="InterPro" id="IPR036390">
    <property type="entry name" value="WH_DNA-bd_sf"/>
</dbReference>